<evidence type="ECO:0000256" key="3">
    <source>
        <dbReference type="ARBA" id="ARBA00022759"/>
    </source>
</evidence>
<dbReference type="Gene3D" id="2.70.180.20">
    <property type="match status" value="1"/>
</dbReference>
<evidence type="ECO:0000313" key="9">
    <source>
        <dbReference type="EMBL" id="HHM44263.1"/>
    </source>
</evidence>
<dbReference type="InterPro" id="IPR048302">
    <property type="entry name" value="NucS_N"/>
</dbReference>
<comment type="caution">
    <text evidence="9">The sequence shown here is derived from an EMBL/GenBank/DDBJ whole genome shotgun (WGS) entry which is preliminary data.</text>
</comment>
<dbReference type="Pfam" id="PF01939">
    <property type="entry name" value="NucS_C"/>
    <property type="match status" value="1"/>
</dbReference>
<dbReference type="InterPro" id="IPR011856">
    <property type="entry name" value="tRNA_endonuc-like_dom_sf"/>
</dbReference>
<dbReference type="PANTHER" id="PTHR38814:SF1">
    <property type="entry name" value="ENDONUCLEASE NUCS"/>
    <property type="match status" value="1"/>
</dbReference>
<dbReference type="AlphaFoldDB" id="A0A7J3VTZ6"/>
<dbReference type="GO" id="GO:0005737">
    <property type="term" value="C:cytoplasm"/>
    <property type="evidence" value="ECO:0007669"/>
    <property type="project" value="UniProtKB-SubCell"/>
</dbReference>
<evidence type="ECO:0000259" key="7">
    <source>
        <dbReference type="Pfam" id="PF01939"/>
    </source>
</evidence>
<protein>
    <recommendedName>
        <fullName evidence="6">Endonuclease NucS</fullName>
        <ecNumber evidence="6">3.1.-.-</ecNumber>
    </recommendedName>
</protein>
<proteinExistence type="inferred from homology"/>
<dbReference type="CDD" id="cd22341">
    <property type="entry name" value="NucS-like"/>
    <property type="match status" value="1"/>
</dbReference>
<dbReference type="InterPro" id="IPR049173">
    <property type="entry name" value="NucS_N_sf"/>
</dbReference>
<evidence type="ECO:0000256" key="2">
    <source>
        <dbReference type="ARBA" id="ARBA00022722"/>
    </source>
</evidence>
<comment type="subcellular location">
    <subcellularLocation>
        <location evidence="6">Cytoplasm</location>
    </subcellularLocation>
</comment>
<dbReference type="HAMAP" id="MF_00722">
    <property type="entry name" value="NucS"/>
    <property type="match status" value="1"/>
</dbReference>
<dbReference type="NCBIfam" id="NF003270">
    <property type="entry name" value="PRK04247.1"/>
    <property type="match status" value="1"/>
</dbReference>
<organism evidence="9">
    <name type="scientific">Caldiarchaeum subterraneum</name>
    <dbReference type="NCBI Taxonomy" id="311458"/>
    <lineage>
        <taxon>Archaea</taxon>
        <taxon>Nitrososphaerota</taxon>
        <taxon>Candidatus Caldarchaeales</taxon>
        <taxon>Candidatus Caldarchaeaceae</taxon>
        <taxon>Candidatus Caldarchaeum</taxon>
    </lineage>
</organism>
<keyword evidence="3 6" id="KW-0255">Endonuclease</keyword>
<comment type="function">
    <text evidence="6">Cleaves both 3' and 5' ssDNA extremities of branched DNA structures.</text>
</comment>
<dbReference type="EMBL" id="DRXH01000105">
    <property type="protein sequence ID" value="HHM44263.1"/>
    <property type="molecule type" value="Genomic_DNA"/>
</dbReference>
<dbReference type="GO" id="GO:0000014">
    <property type="term" value="F:single-stranded DNA endodeoxyribonuclease activity"/>
    <property type="evidence" value="ECO:0007669"/>
    <property type="project" value="UniProtKB-UniRule"/>
</dbReference>
<dbReference type="PANTHER" id="PTHR38814">
    <property type="entry name" value="ENDONUCLEASE NUCS"/>
    <property type="match status" value="1"/>
</dbReference>
<keyword evidence="2 6" id="KW-0540">Nuclease</keyword>
<evidence type="ECO:0000256" key="1">
    <source>
        <dbReference type="ARBA" id="ARBA00022490"/>
    </source>
</evidence>
<gene>
    <name evidence="6" type="primary">nucS</name>
    <name evidence="9" type="ORF">ENM31_03070</name>
</gene>
<feature type="domain" description="Endonuclease NucS N-terminal PH-like" evidence="8">
    <location>
        <begin position="42"/>
        <end position="134"/>
    </location>
</feature>
<dbReference type="InterPro" id="IPR002793">
    <property type="entry name" value="Endonuclease_NucS"/>
</dbReference>
<dbReference type="EC" id="3.1.-.-" evidence="6"/>
<reference evidence="9" key="1">
    <citation type="journal article" date="2020" name="mSystems">
        <title>Genome- and Community-Level Interaction Insights into Carbon Utilization and Element Cycling Functions of Hydrothermarchaeota in Hydrothermal Sediment.</title>
        <authorList>
            <person name="Zhou Z."/>
            <person name="Liu Y."/>
            <person name="Xu W."/>
            <person name="Pan J."/>
            <person name="Luo Z.H."/>
            <person name="Li M."/>
        </authorList>
    </citation>
    <scope>NUCLEOTIDE SEQUENCE [LARGE SCALE GENOMIC DNA]</scope>
    <source>
        <strain evidence="9">SpSt-1074</strain>
    </source>
</reference>
<comment type="similarity">
    <text evidence="6">Belongs to the NucS endonuclease family.</text>
</comment>
<dbReference type="Gene3D" id="3.40.1350.10">
    <property type="match status" value="1"/>
</dbReference>
<keyword evidence="4 6" id="KW-0378">Hydrolase</keyword>
<keyword evidence="5 6" id="KW-0238">DNA-binding</keyword>
<evidence type="ECO:0000256" key="5">
    <source>
        <dbReference type="ARBA" id="ARBA00023125"/>
    </source>
</evidence>
<feature type="domain" description="Endonuclease NucS C-terminal" evidence="7">
    <location>
        <begin position="142"/>
        <end position="257"/>
    </location>
</feature>
<accession>A0A7J3VTZ6</accession>
<name>A0A7J3VTZ6_CALS0</name>
<evidence type="ECO:0000256" key="6">
    <source>
        <dbReference type="HAMAP-Rule" id="MF_00722"/>
    </source>
</evidence>
<sequence length="266" mass="29631">MVLRILPRQVRHPHRPARAAQPPPVEMSLIEAVRRGLANGSVIVMAGPCTVVYEGRGASRLGLGERLVIIKRDRSILVHRPVGHEPVNWQPPGSALELRVEEGRLVVRASNGDESLKILFTEEPSLVVYNLNDTAEFEMFASEQEMKRAVLAEPSLIEEGFKPVEDERPVKEAGRVDVLGLDRNGVLTVVELKRKTATGGDVRQLVSYLNDLEREFGRRPRGIIAAPSATKTAIREMSSSGVEFKCLTPRRCMEVNRRLRGLDSYL</sequence>
<dbReference type="GO" id="GO:0003677">
    <property type="term" value="F:DNA binding"/>
    <property type="evidence" value="ECO:0007669"/>
    <property type="project" value="UniProtKB-KW"/>
</dbReference>
<dbReference type="InterPro" id="IPR048301">
    <property type="entry name" value="NucS_C"/>
</dbReference>
<evidence type="ECO:0000259" key="8">
    <source>
        <dbReference type="Pfam" id="PF21003"/>
    </source>
</evidence>
<dbReference type="Pfam" id="PF21003">
    <property type="entry name" value="NucS_N"/>
    <property type="match status" value="1"/>
</dbReference>
<evidence type="ECO:0000256" key="4">
    <source>
        <dbReference type="ARBA" id="ARBA00022801"/>
    </source>
</evidence>
<keyword evidence="1 6" id="KW-0963">Cytoplasm</keyword>